<evidence type="ECO:0000313" key="2">
    <source>
        <dbReference type="Proteomes" id="UP000275076"/>
    </source>
</evidence>
<gene>
    <name evidence="1" type="ORF">D7Z54_35245</name>
</gene>
<feature type="non-terminal residue" evidence="1">
    <location>
        <position position="148"/>
    </location>
</feature>
<name>A0A3R9NY65_9BACI</name>
<dbReference type="Proteomes" id="UP000275076">
    <property type="component" value="Unassembled WGS sequence"/>
</dbReference>
<feature type="non-terminal residue" evidence="1">
    <location>
        <position position="1"/>
    </location>
</feature>
<accession>A0A3R9NY65</accession>
<comment type="caution">
    <text evidence="1">The sequence shown here is derived from an EMBL/GenBank/DDBJ whole genome shotgun (WGS) entry which is preliminary data.</text>
</comment>
<keyword evidence="2" id="KW-1185">Reference proteome</keyword>
<sequence>VELFGSMWEDLESDVVTSLAGAESKLGDVEGATQKAGDAVRDNFSTRATEVWRDFQSDLEPVGEIVLELAEEWLPKLADSLEKVTGWFNDLSEEGQQTVLAIGGISAAGRSSDIYHWNIYNGIRFSCRCSRKSNCGIRRKGRVLLKRH</sequence>
<protein>
    <recommendedName>
        <fullName evidence="3">Phage tail tape measure protein</fullName>
    </recommendedName>
</protein>
<dbReference type="AlphaFoldDB" id="A0A3R9NY65"/>
<dbReference type="EMBL" id="RBVX01000234">
    <property type="protein sequence ID" value="RSL28698.1"/>
    <property type="molecule type" value="Genomic_DNA"/>
</dbReference>
<evidence type="ECO:0008006" key="3">
    <source>
        <dbReference type="Google" id="ProtNLM"/>
    </source>
</evidence>
<reference evidence="1 2" key="1">
    <citation type="submission" date="2018-10" db="EMBL/GenBank/DDBJ databases">
        <title>Draft genome sequence of Bacillus salarius IM0101, isolated from a hypersaline soil in Inner Mongolia, China.</title>
        <authorList>
            <person name="Yamprayoonswat W."/>
            <person name="Boonvisut S."/>
            <person name="Jumpathong W."/>
            <person name="Sittihan S."/>
            <person name="Ruangsuj P."/>
            <person name="Wanthongcharoen S."/>
            <person name="Thongpramul N."/>
            <person name="Pimmason S."/>
            <person name="Yu B."/>
            <person name="Yasawong M."/>
        </authorList>
    </citation>
    <scope>NUCLEOTIDE SEQUENCE [LARGE SCALE GENOMIC DNA]</scope>
    <source>
        <strain evidence="1 2">IM0101</strain>
    </source>
</reference>
<organism evidence="1 2">
    <name type="scientific">Salibacterium salarium</name>
    <dbReference type="NCBI Taxonomy" id="284579"/>
    <lineage>
        <taxon>Bacteria</taxon>
        <taxon>Bacillati</taxon>
        <taxon>Bacillota</taxon>
        <taxon>Bacilli</taxon>
        <taxon>Bacillales</taxon>
        <taxon>Bacillaceae</taxon>
    </lineage>
</organism>
<evidence type="ECO:0000313" key="1">
    <source>
        <dbReference type="EMBL" id="RSL28698.1"/>
    </source>
</evidence>
<proteinExistence type="predicted"/>